<evidence type="ECO:0000313" key="1">
    <source>
        <dbReference type="EMBL" id="MUN55323.1"/>
    </source>
</evidence>
<organism evidence="1 2">
    <name type="scientific">Rothia koreensis</name>
    <dbReference type="NCBI Taxonomy" id="592378"/>
    <lineage>
        <taxon>Bacteria</taxon>
        <taxon>Bacillati</taxon>
        <taxon>Actinomycetota</taxon>
        <taxon>Actinomycetes</taxon>
        <taxon>Micrococcales</taxon>
        <taxon>Micrococcaceae</taxon>
        <taxon>Rothia</taxon>
    </lineage>
</organism>
<keyword evidence="2" id="KW-1185">Reference proteome</keyword>
<proteinExistence type="predicted"/>
<comment type="caution">
    <text evidence="1">The sequence shown here is derived from an EMBL/GenBank/DDBJ whole genome shotgun (WGS) entry which is preliminary data.</text>
</comment>
<reference evidence="1 2" key="1">
    <citation type="submission" date="2019-12" db="EMBL/GenBank/DDBJ databases">
        <authorList>
            <person name="Li J."/>
            <person name="Shi Y."/>
            <person name="Xu G."/>
            <person name="Xiao D."/>
            <person name="Ran X."/>
        </authorList>
    </citation>
    <scope>NUCLEOTIDE SEQUENCE [LARGE SCALE GENOMIC DNA]</scope>
    <source>
        <strain evidence="1 2">JCM 15915</strain>
    </source>
</reference>
<dbReference type="OrthoDB" id="4883323at2"/>
<dbReference type="RefSeq" id="WP_129315896.1">
    <property type="nucleotide sequence ID" value="NZ_NOIQ01000014.1"/>
</dbReference>
<name>A0A7K1LJV8_9MICC</name>
<sequence length="64" mass="7845">MRHEREKDTRIRVRDYTWNPREEATRGVVIMRGQYIQAFIPYQHVAAFSDRMIDLLETYENENQ</sequence>
<gene>
    <name evidence="1" type="ORF">GMA10_08900</name>
</gene>
<dbReference type="Proteomes" id="UP000462152">
    <property type="component" value="Unassembled WGS sequence"/>
</dbReference>
<evidence type="ECO:0000313" key="2">
    <source>
        <dbReference type="Proteomes" id="UP000462152"/>
    </source>
</evidence>
<accession>A0A7K1LJV8</accession>
<dbReference type="AlphaFoldDB" id="A0A7K1LJV8"/>
<evidence type="ECO:0008006" key="3">
    <source>
        <dbReference type="Google" id="ProtNLM"/>
    </source>
</evidence>
<protein>
    <recommendedName>
        <fullName evidence="3">DUF3467 domain-containing protein</fullName>
    </recommendedName>
</protein>
<dbReference type="EMBL" id="WOGT01000005">
    <property type="protein sequence ID" value="MUN55323.1"/>
    <property type="molecule type" value="Genomic_DNA"/>
</dbReference>